<proteinExistence type="predicted"/>
<dbReference type="OrthoDB" id="548949at2759"/>
<dbReference type="Gene3D" id="2.130.10.10">
    <property type="entry name" value="YVTN repeat-like/Quinoprotein amine dehydrogenase"/>
    <property type="match status" value="1"/>
</dbReference>
<evidence type="ECO:0000256" key="1">
    <source>
        <dbReference type="SAM" id="MobiDB-lite"/>
    </source>
</evidence>
<dbReference type="InterPro" id="IPR015943">
    <property type="entry name" value="WD40/YVTN_repeat-like_dom_sf"/>
</dbReference>
<dbReference type="HOGENOM" id="CLU_025074_0_0_1"/>
<dbReference type="AlphaFoldDB" id="A0A060SJB6"/>
<organism evidence="2 3">
    <name type="scientific">Pycnoporus cinnabarinus</name>
    <name type="common">Cinnabar-red polypore</name>
    <name type="synonym">Trametes cinnabarina</name>
    <dbReference type="NCBI Taxonomy" id="5643"/>
    <lineage>
        <taxon>Eukaryota</taxon>
        <taxon>Fungi</taxon>
        <taxon>Dikarya</taxon>
        <taxon>Basidiomycota</taxon>
        <taxon>Agaricomycotina</taxon>
        <taxon>Agaricomycetes</taxon>
        <taxon>Polyporales</taxon>
        <taxon>Polyporaceae</taxon>
        <taxon>Trametes</taxon>
    </lineage>
</organism>
<feature type="compositionally biased region" description="Acidic residues" evidence="1">
    <location>
        <begin position="599"/>
        <end position="610"/>
    </location>
</feature>
<dbReference type="InterPro" id="IPR001680">
    <property type="entry name" value="WD40_rpt"/>
</dbReference>
<sequence>MATQVSSIAQLDCLEARFEALKATVCDEPDRKVRRAKICKTLQTICKVVREEEESNAHQMPGVVEGAHRLLEACLQYAHNNLGEANPPTTFAHSEDEPWIDDVMENAGSDIVDEFVCLYTKALKPGSATPKLPSFTQIHPWTRSPHPHPLTTRLSRFRPNIIPTASLSTPQALFIAEGRAQLSTDLIPRTRAMAVSSGGSILALASGSGWKAREPALHYYLLSTQSDNCLEGVSMDPGLSAVPRFVEADEEHQLVFLADDDRVKSFSFGPGGSGSRLANVHIMNSDRVYDGPIAVLPNGRVARAGRGQTALWDIAQLETHQCYPSSLIGGSRVNTDNSWREQRCPSIEISSGSKPHAVVAFADDPSYAPTTWHLHSPTGHMLCGERAVLGAGHGCVALDFEHGGRRAARYLGHGGDVVRITTSPGDPHMFATAASDGYARMFDVRRPLPVLTVETSIQHEGCADVVLVHPDGIPTLFTGGDRTQQVKMWDIRERECVYELSAGNNSVSAMAWDDAHASLYIATECPYVNKLGERVGYRRARIPAWATWGSVEKHYKAYVAGTSASGLAPHIVGSSASSASNASSGVPKDGKSTRGYYDSDSEDDASDEEIDEAYSADMRWPEKCFHKENYFGYAYDAGEHMLFRWHFKEQPDITQLPASTTSDDF</sequence>
<dbReference type="SMART" id="SM00320">
    <property type="entry name" value="WD40"/>
    <property type="match status" value="2"/>
</dbReference>
<protein>
    <submittedName>
        <fullName evidence="2">Uncharacterized protein</fullName>
    </submittedName>
</protein>
<keyword evidence="3" id="KW-1185">Reference proteome</keyword>
<dbReference type="OMA" id="IPAWATW"/>
<feature type="region of interest" description="Disordered" evidence="1">
    <location>
        <begin position="574"/>
        <end position="610"/>
    </location>
</feature>
<dbReference type="Proteomes" id="UP000029665">
    <property type="component" value="Unassembled WGS sequence"/>
</dbReference>
<evidence type="ECO:0000313" key="3">
    <source>
        <dbReference type="Proteomes" id="UP000029665"/>
    </source>
</evidence>
<reference evidence="2" key="1">
    <citation type="submission" date="2014-01" db="EMBL/GenBank/DDBJ databases">
        <title>The genome of the white-rot fungus Pycnoporus cinnabarinus: a basidiomycete model with a versatile arsenal for lignocellulosic biomass breakdown.</title>
        <authorList>
            <person name="Levasseur A."/>
            <person name="Lomascolo A."/>
            <person name="Ruiz-Duenas F.J."/>
            <person name="Uzan E."/>
            <person name="Piumi F."/>
            <person name="Kues U."/>
            <person name="Ram A.F.J."/>
            <person name="Murat C."/>
            <person name="Haon M."/>
            <person name="Benoit I."/>
            <person name="Arfi Y."/>
            <person name="Chevret D."/>
            <person name="Drula E."/>
            <person name="Kwon M.J."/>
            <person name="Gouret P."/>
            <person name="Lesage-Meessen L."/>
            <person name="Lombard V."/>
            <person name="Mariette J."/>
            <person name="Noirot C."/>
            <person name="Park J."/>
            <person name="Patyshakuliyeva A."/>
            <person name="Wieneger R.A.B."/>
            <person name="Wosten H.A.B."/>
            <person name="Martin F."/>
            <person name="Coutinho P.M."/>
            <person name="de Vries R."/>
            <person name="Martinez A.T."/>
            <person name="Klopp C."/>
            <person name="Pontarotti P."/>
            <person name="Henrissat B."/>
            <person name="Record E."/>
        </authorList>
    </citation>
    <scope>NUCLEOTIDE SEQUENCE [LARGE SCALE GENOMIC DNA]</scope>
    <source>
        <strain evidence="2">BRFM137</strain>
    </source>
</reference>
<comment type="caution">
    <text evidence="2">The sequence shown here is derived from an EMBL/GenBank/DDBJ whole genome shotgun (WGS) entry which is preliminary data.</text>
</comment>
<dbReference type="EMBL" id="CCBP010000174">
    <property type="protein sequence ID" value="CDO74500.1"/>
    <property type="molecule type" value="Genomic_DNA"/>
</dbReference>
<gene>
    <name evidence="2" type="ORF">BN946_scf184979.g55</name>
</gene>
<name>A0A060SJB6_PYCCI</name>
<feature type="compositionally biased region" description="Low complexity" evidence="1">
    <location>
        <begin position="574"/>
        <end position="584"/>
    </location>
</feature>
<accession>A0A060SJB6</accession>
<dbReference type="SUPFAM" id="SSF50978">
    <property type="entry name" value="WD40 repeat-like"/>
    <property type="match status" value="1"/>
</dbReference>
<dbReference type="InterPro" id="IPR036322">
    <property type="entry name" value="WD40_repeat_dom_sf"/>
</dbReference>
<dbReference type="STRING" id="5643.A0A060SJB6"/>
<evidence type="ECO:0000313" key="2">
    <source>
        <dbReference type="EMBL" id="CDO74500.1"/>
    </source>
</evidence>